<comment type="similarity">
    <text evidence="5">Belongs to the TatC family.</text>
</comment>
<gene>
    <name evidence="5" type="primary">tatC</name>
    <name evidence="6" type="ORF">SAMN05192574_102422</name>
</gene>
<dbReference type="STRING" id="551995.SAMN05192574_102422"/>
<comment type="subunit">
    <text evidence="5">Forms a complex with TatA.</text>
</comment>
<dbReference type="Pfam" id="PF00902">
    <property type="entry name" value="TatC"/>
    <property type="match status" value="1"/>
</dbReference>
<keyword evidence="5" id="KW-0653">Protein transport</keyword>
<feature type="transmembrane region" description="Helical" evidence="5">
    <location>
        <begin position="256"/>
        <end position="276"/>
    </location>
</feature>
<dbReference type="OrthoDB" id="9777044at2"/>
<evidence type="ECO:0000256" key="4">
    <source>
        <dbReference type="ARBA" id="ARBA00023136"/>
    </source>
</evidence>
<dbReference type="RefSeq" id="WP_091209599.1">
    <property type="nucleotide sequence ID" value="NZ_FOCL01000002.1"/>
</dbReference>
<sequence>MSKENALTNWFKAVKSRAETSTGTYMSFFDHLEALRWHLIRSAIAILVFTILSFNYFDFVFDRIIMGPKRPDFWTYRMMCLAGQYFHLGRGYCMQEIKFNIINTELAGQFTLQINSSLILGIVLGFPYLLFEVWQFIKPALSSAERKAANGVVFYASLLFGLGVLFGYYIIAPYSIRFLAGFQVSGLISNQITIDSYLSSVVTLTLCTGIVFELPMLALILSKLGLLSPQFMRSSRRYAIIVMLIVAAIVTPTPDIQTMLIVTLPLLLLYEISIVVSSRVEKKTWHSAYNDPSC</sequence>
<proteinExistence type="inferred from homology"/>
<dbReference type="AlphaFoldDB" id="A0A1H8DR25"/>
<comment type="subcellular location">
    <subcellularLocation>
        <location evidence="5">Cell membrane</location>
        <topology evidence="5">Multi-pass membrane protein</topology>
    </subcellularLocation>
    <subcellularLocation>
        <location evidence="1">Membrane</location>
        <topology evidence="1">Multi-pass membrane protein</topology>
    </subcellularLocation>
</comment>
<dbReference type="GO" id="GO:0065002">
    <property type="term" value="P:intracellular protein transmembrane transport"/>
    <property type="evidence" value="ECO:0007669"/>
    <property type="project" value="TreeGrafter"/>
</dbReference>
<keyword evidence="5" id="KW-0811">Translocation</keyword>
<reference evidence="7" key="1">
    <citation type="submission" date="2016-10" db="EMBL/GenBank/DDBJ databases">
        <authorList>
            <person name="Varghese N."/>
            <person name="Submissions S."/>
        </authorList>
    </citation>
    <scope>NUCLEOTIDE SEQUENCE [LARGE SCALE GENOMIC DNA]</scope>
    <source>
        <strain evidence="7">Gh-48</strain>
    </source>
</reference>
<dbReference type="GO" id="GO:0043953">
    <property type="term" value="P:protein transport by the Tat complex"/>
    <property type="evidence" value="ECO:0007669"/>
    <property type="project" value="UniProtKB-UniRule"/>
</dbReference>
<dbReference type="GO" id="GO:0033281">
    <property type="term" value="C:TAT protein transport complex"/>
    <property type="evidence" value="ECO:0007669"/>
    <property type="project" value="UniProtKB-UniRule"/>
</dbReference>
<evidence type="ECO:0000313" key="6">
    <source>
        <dbReference type="EMBL" id="SEN09008.1"/>
    </source>
</evidence>
<accession>A0A1H8DR25</accession>
<evidence type="ECO:0000256" key="5">
    <source>
        <dbReference type="HAMAP-Rule" id="MF_00902"/>
    </source>
</evidence>
<protein>
    <recommendedName>
        <fullName evidence="5">Sec-independent protein translocase protein TatC</fullName>
    </recommendedName>
</protein>
<dbReference type="GO" id="GO:0009977">
    <property type="term" value="F:proton motive force dependent protein transmembrane transporter activity"/>
    <property type="evidence" value="ECO:0007669"/>
    <property type="project" value="TreeGrafter"/>
</dbReference>
<evidence type="ECO:0000256" key="2">
    <source>
        <dbReference type="ARBA" id="ARBA00022692"/>
    </source>
</evidence>
<feature type="transmembrane region" description="Helical" evidence="5">
    <location>
        <begin position="152"/>
        <end position="176"/>
    </location>
</feature>
<organism evidence="6 7">
    <name type="scientific">Mucilaginibacter gossypiicola</name>
    <dbReference type="NCBI Taxonomy" id="551995"/>
    <lineage>
        <taxon>Bacteria</taxon>
        <taxon>Pseudomonadati</taxon>
        <taxon>Bacteroidota</taxon>
        <taxon>Sphingobacteriia</taxon>
        <taxon>Sphingobacteriales</taxon>
        <taxon>Sphingobacteriaceae</taxon>
        <taxon>Mucilaginibacter</taxon>
    </lineage>
</organism>
<dbReference type="NCBIfam" id="TIGR00945">
    <property type="entry name" value="tatC"/>
    <property type="match status" value="1"/>
</dbReference>
<dbReference type="PANTHER" id="PTHR30371">
    <property type="entry name" value="SEC-INDEPENDENT PROTEIN TRANSLOCASE PROTEIN TATC"/>
    <property type="match status" value="1"/>
</dbReference>
<feature type="transmembrane region" description="Helical" evidence="5">
    <location>
        <begin position="39"/>
        <end position="61"/>
    </location>
</feature>
<keyword evidence="5" id="KW-0813">Transport</keyword>
<comment type="function">
    <text evidence="5">Part of the twin-arginine translocation (Tat) system that transports large folded proteins containing a characteristic twin-arginine motif in their signal peptide across membranes.</text>
</comment>
<dbReference type="PRINTS" id="PR01840">
    <property type="entry name" value="TATCFAMILY"/>
</dbReference>
<feature type="transmembrane region" description="Helical" evidence="5">
    <location>
        <begin position="196"/>
        <end position="222"/>
    </location>
</feature>
<keyword evidence="7" id="KW-1185">Reference proteome</keyword>
<dbReference type="HAMAP" id="MF_00902">
    <property type="entry name" value="TatC"/>
    <property type="match status" value="1"/>
</dbReference>
<dbReference type="PANTHER" id="PTHR30371:SF0">
    <property type="entry name" value="SEC-INDEPENDENT PROTEIN TRANSLOCASE PROTEIN TATC, CHLOROPLASTIC-RELATED"/>
    <property type="match status" value="1"/>
</dbReference>
<keyword evidence="5" id="KW-1003">Cell membrane</keyword>
<name>A0A1H8DR25_9SPHI</name>
<feature type="transmembrane region" description="Helical" evidence="5">
    <location>
        <begin position="112"/>
        <end position="131"/>
    </location>
</feature>
<evidence type="ECO:0000256" key="1">
    <source>
        <dbReference type="ARBA" id="ARBA00004141"/>
    </source>
</evidence>
<evidence type="ECO:0000313" key="7">
    <source>
        <dbReference type="Proteomes" id="UP000198942"/>
    </source>
</evidence>
<evidence type="ECO:0000256" key="3">
    <source>
        <dbReference type="ARBA" id="ARBA00022989"/>
    </source>
</evidence>
<keyword evidence="4 5" id="KW-0472">Membrane</keyword>
<keyword evidence="3 5" id="KW-1133">Transmembrane helix</keyword>
<feature type="transmembrane region" description="Helical" evidence="5">
    <location>
        <begin position="234"/>
        <end position="250"/>
    </location>
</feature>
<dbReference type="Proteomes" id="UP000198942">
    <property type="component" value="Unassembled WGS sequence"/>
</dbReference>
<keyword evidence="2 5" id="KW-0812">Transmembrane</keyword>
<dbReference type="EMBL" id="FOCL01000002">
    <property type="protein sequence ID" value="SEN09008.1"/>
    <property type="molecule type" value="Genomic_DNA"/>
</dbReference>
<dbReference type="InterPro" id="IPR002033">
    <property type="entry name" value="TatC"/>
</dbReference>